<dbReference type="InterPro" id="IPR051055">
    <property type="entry name" value="PIF1_helicase"/>
</dbReference>
<keyword evidence="6" id="KW-0238">DNA-binding</keyword>
<evidence type="ECO:0000313" key="15">
    <source>
        <dbReference type="EMBL" id="CAJ2512169.1"/>
    </source>
</evidence>
<evidence type="ECO:0000259" key="14">
    <source>
        <dbReference type="Pfam" id="PF21530"/>
    </source>
</evidence>
<sequence length="779" mass="87068">MSDSPLYFIDTTGSSATKRPSATAYLPEPASKRPRLSDNLQTSAVISNSPTRHAPTNVYSATSPGQTMEERMELIIAQWKSSIDLRSKKFWAVLVGKKPGIYTSWDGPNGAQAQTKGFSRRELGNAPADVLTALKTSRAKSLQYLENDFIRENLPSVLARQDEIDAREVQRLNNRMTTRVNVPAPRTAVHTPTVETSAASSLTSSDGESSGSRSSDRSPVETPMTEGESSAEDYIPLSSEPEAPTDPVLCKEQQDAVDLAVKGHNVFITGSGGCGKSVCVKALRDRLRAMGKNVHTIAPTGLAALQVDGRTTWNYAGWQPEDSRKDLQVLELKMHGRNIWKRLAGTDVLIIDEISMIENNFFTRLSWLLSAVRRKDSKPETWGPFGGAQVIAVGDFCQLPPVLPFQNCAGHGSHAKDDKWAYKSVEWERCEFRYVHLVEIHRQSDQALIGVLQTCRLGGELTPKDIDLLTRGQRKVEGGVRLFAKRDEVKEHNDEQLAKLPSRGEEFWCLDVFDCHDDDLRDLEMLIPDQNRGPRRREHQPLRKLQDHRFDMRLTLKVGMPVILLVNLDLEGGLCNGSQGIIVDFKPISETQVPQSPDFKSYKKDPDPEAAYERALARWQQVRDYMTAAETRDMMLPEVLFHDDSSPRLIIPHCSLSEMGNKPYSRLMRTQIPLAPGWAMTIHKSQGLSLEKVVVNLSNVYEKGQAYVALSRARNLEGLKIEGTVNVLRSKLQLDEQVRMFLMDHFPGVMKTYAPSSRGCMCWLGDAASRQDSVRRSGS</sequence>
<comment type="cofactor">
    <cofactor evidence="9">
        <name>Mg(2+)</name>
        <dbReference type="ChEBI" id="CHEBI:18420"/>
    </cofactor>
</comment>
<evidence type="ECO:0000256" key="7">
    <source>
        <dbReference type="ARBA" id="ARBA00023204"/>
    </source>
</evidence>
<dbReference type="GO" id="GO:0005524">
    <property type="term" value="F:ATP binding"/>
    <property type="evidence" value="ECO:0007669"/>
    <property type="project" value="UniProtKB-KW"/>
</dbReference>
<feature type="region of interest" description="Disordered" evidence="10">
    <location>
        <begin position="175"/>
        <end position="246"/>
    </location>
</feature>
<feature type="region of interest" description="Disordered" evidence="10">
    <location>
        <begin position="9"/>
        <end position="37"/>
    </location>
</feature>
<dbReference type="Pfam" id="PF05970">
    <property type="entry name" value="PIF1"/>
    <property type="match status" value="1"/>
</dbReference>
<keyword evidence="5 9" id="KW-0067">ATP-binding</keyword>
<evidence type="ECO:0000259" key="11">
    <source>
        <dbReference type="Pfam" id="PF01693"/>
    </source>
</evidence>
<comment type="similarity">
    <text evidence="9">Belongs to the helicase family.</text>
</comment>
<evidence type="ECO:0000256" key="10">
    <source>
        <dbReference type="SAM" id="MobiDB-lite"/>
    </source>
</evidence>
<dbReference type="EMBL" id="CAUWAG010000019">
    <property type="protein sequence ID" value="CAJ2512169.1"/>
    <property type="molecule type" value="Genomic_DNA"/>
</dbReference>
<comment type="caution">
    <text evidence="15">The sequence shown here is derived from an EMBL/GenBank/DDBJ whole genome shotgun (WGS) entry which is preliminary data.</text>
</comment>
<dbReference type="Gene3D" id="3.40.970.10">
    <property type="entry name" value="Ribonuclease H1, N-terminal domain"/>
    <property type="match status" value="1"/>
</dbReference>
<dbReference type="PANTHER" id="PTHR47642">
    <property type="entry name" value="ATP-DEPENDENT DNA HELICASE"/>
    <property type="match status" value="1"/>
</dbReference>
<dbReference type="InterPro" id="IPR027417">
    <property type="entry name" value="P-loop_NTPase"/>
</dbReference>
<dbReference type="Pfam" id="PF21530">
    <property type="entry name" value="Pif1_2B_dom"/>
    <property type="match status" value="1"/>
</dbReference>
<reference evidence="15" key="1">
    <citation type="submission" date="2023-10" db="EMBL/GenBank/DDBJ databases">
        <authorList>
            <person name="Hackl T."/>
        </authorList>
    </citation>
    <scope>NUCLEOTIDE SEQUENCE</scope>
</reference>
<keyword evidence="4 9" id="KW-0347">Helicase</keyword>
<dbReference type="GO" id="GO:0000723">
    <property type="term" value="P:telomere maintenance"/>
    <property type="evidence" value="ECO:0007669"/>
    <property type="project" value="InterPro"/>
</dbReference>
<evidence type="ECO:0000313" key="16">
    <source>
        <dbReference type="Proteomes" id="UP001295740"/>
    </source>
</evidence>
<feature type="domain" description="DNA replication helicase" evidence="12">
    <location>
        <begin position="679"/>
        <end position="735"/>
    </location>
</feature>
<name>A0AAI8YP95_9PEZI</name>
<organism evidence="15 16">
    <name type="scientific">Anthostomella pinea</name>
    <dbReference type="NCBI Taxonomy" id="933095"/>
    <lineage>
        <taxon>Eukaryota</taxon>
        <taxon>Fungi</taxon>
        <taxon>Dikarya</taxon>
        <taxon>Ascomycota</taxon>
        <taxon>Pezizomycotina</taxon>
        <taxon>Sordariomycetes</taxon>
        <taxon>Xylariomycetidae</taxon>
        <taxon>Xylariales</taxon>
        <taxon>Xylariaceae</taxon>
        <taxon>Anthostomella</taxon>
    </lineage>
</organism>
<keyword evidence="2 9" id="KW-0227">DNA damage</keyword>
<dbReference type="InterPro" id="IPR037056">
    <property type="entry name" value="RNase_H1_N_sf"/>
</dbReference>
<evidence type="ECO:0000256" key="6">
    <source>
        <dbReference type="ARBA" id="ARBA00023125"/>
    </source>
</evidence>
<evidence type="ECO:0000256" key="3">
    <source>
        <dbReference type="ARBA" id="ARBA00022801"/>
    </source>
</evidence>
<comment type="catalytic activity">
    <reaction evidence="9">
        <text>ATP + H2O = ADP + phosphate + H(+)</text>
        <dbReference type="Rhea" id="RHEA:13065"/>
        <dbReference type="ChEBI" id="CHEBI:15377"/>
        <dbReference type="ChEBI" id="CHEBI:15378"/>
        <dbReference type="ChEBI" id="CHEBI:30616"/>
        <dbReference type="ChEBI" id="CHEBI:43474"/>
        <dbReference type="ChEBI" id="CHEBI:456216"/>
        <dbReference type="EC" id="5.6.2.3"/>
    </reaction>
</comment>
<feature type="compositionally biased region" description="Low complexity" evidence="10">
    <location>
        <begin position="195"/>
        <end position="213"/>
    </location>
</feature>
<dbReference type="Proteomes" id="UP001295740">
    <property type="component" value="Unassembled WGS sequence"/>
</dbReference>
<evidence type="ECO:0000256" key="2">
    <source>
        <dbReference type="ARBA" id="ARBA00022763"/>
    </source>
</evidence>
<feature type="domain" description="Ribonuclease H1 N-terminal" evidence="11">
    <location>
        <begin position="89"/>
        <end position="119"/>
    </location>
</feature>
<keyword evidence="16" id="KW-1185">Reference proteome</keyword>
<gene>
    <name evidence="15" type="ORF">KHLLAP_LOCUS12637</name>
</gene>
<dbReference type="Gene3D" id="3.40.50.300">
    <property type="entry name" value="P-loop containing nucleotide triphosphate hydrolases"/>
    <property type="match status" value="2"/>
</dbReference>
<dbReference type="Pfam" id="PF01693">
    <property type="entry name" value="Cauli_VI"/>
    <property type="match status" value="1"/>
</dbReference>
<feature type="domain" description="DNA helicase Pif1-like DEAD-box helicase" evidence="13">
    <location>
        <begin position="251"/>
        <end position="446"/>
    </location>
</feature>
<dbReference type="InterPro" id="IPR003840">
    <property type="entry name" value="DNA_helicase_dom"/>
</dbReference>
<dbReference type="GO" id="GO:0016787">
    <property type="term" value="F:hydrolase activity"/>
    <property type="evidence" value="ECO:0007669"/>
    <property type="project" value="UniProtKB-KW"/>
</dbReference>
<evidence type="ECO:0000256" key="8">
    <source>
        <dbReference type="ARBA" id="ARBA00023235"/>
    </source>
</evidence>
<accession>A0AAI8YP95</accession>
<evidence type="ECO:0000256" key="4">
    <source>
        <dbReference type="ARBA" id="ARBA00022806"/>
    </source>
</evidence>
<keyword evidence="3 9" id="KW-0378">Hydrolase</keyword>
<evidence type="ECO:0000259" key="13">
    <source>
        <dbReference type="Pfam" id="PF05970"/>
    </source>
</evidence>
<evidence type="ECO:0000256" key="1">
    <source>
        <dbReference type="ARBA" id="ARBA00022741"/>
    </source>
</evidence>
<keyword evidence="7 9" id="KW-0234">DNA repair</keyword>
<evidence type="ECO:0000256" key="9">
    <source>
        <dbReference type="RuleBase" id="RU363044"/>
    </source>
</evidence>
<feature type="compositionally biased region" description="Polar residues" evidence="10">
    <location>
        <begin position="11"/>
        <end position="20"/>
    </location>
</feature>
<dbReference type="InterPro" id="IPR011320">
    <property type="entry name" value="RNase_H1_N"/>
</dbReference>
<evidence type="ECO:0000256" key="5">
    <source>
        <dbReference type="ARBA" id="ARBA00022840"/>
    </source>
</evidence>
<dbReference type="InterPro" id="IPR010285">
    <property type="entry name" value="DNA_helicase_pif1-like_DEAD"/>
</dbReference>
<dbReference type="GO" id="GO:0006281">
    <property type="term" value="P:DNA repair"/>
    <property type="evidence" value="ECO:0007669"/>
    <property type="project" value="UniProtKB-KW"/>
</dbReference>
<dbReference type="SUPFAM" id="SSF52540">
    <property type="entry name" value="P-loop containing nucleoside triphosphate hydrolases"/>
    <property type="match status" value="2"/>
</dbReference>
<dbReference type="GO" id="GO:0006310">
    <property type="term" value="P:DNA recombination"/>
    <property type="evidence" value="ECO:0007669"/>
    <property type="project" value="UniProtKB-KW"/>
</dbReference>
<dbReference type="PANTHER" id="PTHR47642:SF5">
    <property type="entry name" value="ATP-DEPENDENT DNA HELICASE"/>
    <property type="match status" value="1"/>
</dbReference>
<dbReference type="GO" id="GO:0043139">
    <property type="term" value="F:5'-3' DNA helicase activity"/>
    <property type="evidence" value="ECO:0007669"/>
    <property type="project" value="UniProtKB-EC"/>
</dbReference>
<evidence type="ECO:0000259" key="12">
    <source>
        <dbReference type="Pfam" id="PF02689"/>
    </source>
</evidence>
<dbReference type="Pfam" id="PF02689">
    <property type="entry name" value="Herpes_Helicase"/>
    <property type="match status" value="1"/>
</dbReference>
<dbReference type="AlphaFoldDB" id="A0AAI8YP95"/>
<protein>
    <recommendedName>
        <fullName evidence="9">ATP-dependent DNA helicase</fullName>
        <ecNumber evidence="9">5.6.2.3</ecNumber>
    </recommendedName>
</protein>
<keyword evidence="1 9" id="KW-0547">Nucleotide-binding</keyword>
<dbReference type="EC" id="5.6.2.3" evidence="9"/>
<keyword evidence="9" id="KW-0233">DNA recombination</keyword>
<proteinExistence type="inferred from homology"/>
<keyword evidence="8" id="KW-0413">Isomerase</keyword>
<dbReference type="CDD" id="cd18809">
    <property type="entry name" value="SF1_C_RecD"/>
    <property type="match status" value="1"/>
</dbReference>
<feature type="domain" description="DNA helicase Pif1-like 2B" evidence="14">
    <location>
        <begin position="553"/>
        <end position="585"/>
    </location>
</feature>
<dbReference type="InterPro" id="IPR049163">
    <property type="entry name" value="Pif1-like_2B_dom"/>
</dbReference>